<evidence type="ECO:0000313" key="5">
    <source>
        <dbReference type="Proteomes" id="UP000015241"/>
    </source>
</evidence>
<dbReference type="eggNOG" id="KOG4626">
    <property type="taxonomic scope" value="Eukaryota"/>
</dbReference>
<evidence type="ECO:0000256" key="1">
    <source>
        <dbReference type="PROSITE-ProRule" id="PRU00339"/>
    </source>
</evidence>
<proteinExistence type="predicted"/>
<dbReference type="Pfam" id="PF12770">
    <property type="entry name" value="CHAT"/>
    <property type="match status" value="1"/>
</dbReference>
<evidence type="ECO:0000259" key="3">
    <source>
        <dbReference type="Pfam" id="PF12770"/>
    </source>
</evidence>
<sequence length="915" mass="101132">RSHALRDAGLALRSRFDSDGVLDDLEEAISCLREVLHLTPLDDSDRLTALLDLASALRARYRQMGRLPDLNDPIAFLRDALLLASDSHPERPRIFTELANTLLDLAKWSSDAWDDKRSILDFAIEELEHALRLCVAPHPDRPDILDALGEALRRRFLHGGKALDLDNAILMHREALLLREPDDIWRWQSMGKLADALQVRSDRVRQPADLDEAILLLEQALKMRRGVLPDYAELSHRLGLALHARYRQRHQGADLTRGMELFRASLAELGQTSSRRPSVLNDLATALRALYNRTAELGDLDDAIQYHREALTLLPHGHYDRITCLNSLAERFLRADEAGDQLQDIQEAIDAFQGIAECHAAPLSQRFPAARMWARLADACDDGHGLALQAYRTTIEFLPLLAGVGADVSSRRRVLTANTDGLAREAAACAVRQRKYKQAVELLEAGRAVFWSQALQLRTPLGDLEAVRPDLADKVRELSRALETGALREASGDEPQDEHVGLEREKQTAHFSELNANWLDVVEEIQQLPGFGNFLGNKSFDSLSAVAAGGPVVLLIASGFRSECTALILPGAQQDPICTPLKGLTYRDVEGLANKMRRVLVTNAYRSARQDRGARLVDPDAPDIEEWMRRLLSTLWTCVARPVLETLRLSRSDSPPRLWWMATGPFALLPIHAAGIYDDSSIRTECLSEFVVSSYTPILQNMLSLLPTSIHPMKVLAVIQPEAIGQPRLPATIAELEAIGRHVPPQALAKYGVAGAPANIEEVLVGLPGATIVHFACHGVQHPHNPLESSLILEDRLKVSRLMELDMPNARLVFLDACQTAAADDTLPDEPIHLAATLLFAGFHSAVATLWSIADEDGPIVVDAFYKSLLATSAGSPTATLDYLRSANALNDAVNELRTSGRSFMRWIPFVHLGR</sequence>
<feature type="repeat" description="TPR" evidence="1">
    <location>
        <begin position="284"/>
        <end position="317"/>
    </location>
</feature>
<accession>S8FGW7</accession>
<reference evidence="4 5" key="1">
    <citation type="journal article" date="2012" name="Science">
        <title>The Paleozoic origin of enzymatic lignin decomposition reconstructed from 31 fungal genomes.</title>
        <authorList>
            <person name="Floudas D."/>
            <person name="Binder M."/>
            <person name="Riley R."/>
            <person name="Barry K."/>
            <person name="Blanchette R.A."/>
            <person name="Henrissat B."/>
            <person name="Martinez A.T."/>
            <person name="Otillar R."/>
            <person name="Spatafora J.W."/>
            <person name="Yadav J.S."/>
            <person name="Aerts A."/>
            <person name="Benoit I."/>
            <person name="Boyd A."/>
            <person name="Carlson A."/>
            <person name="Copeland A."/>
            <person name="Coutinho P.M."/>
            <person name="de Vries R.P."/>
            <person name="Ferreira P."/>
            <person name="Findley K."/>
            <person name="Foster B."/>
            <person name="Gaskell J."/>
            <person name="Glotzer D."/>
            <person name="Gorecki P."/>
            <person name="Heitman J."/>
            <person name="Hesse C."/>
            <person name="Hori C."/>
            <person name="Igarashi K."/>
            <person name="Jurgens J.A."/>
            <person name="Kallen N."/>
            <person name="Kersten P."/>
            <person name="Kohler A."/>
            <person name="Kuees U."/>
            <person name="Kumar T.K.A."/>
            <person name="Kuo A."/>
            <person name="LaButti K."/>
            <person name="Larrondo L.F."/>
            <person name="Lindquist E."/>
            <person name="Ling A."/>
            <person name="Lombard V."/>
            <person name="Lucas S."/>
            <person name="Lundell T."/>
            <person name="Martin R."/>
            <person name="McLaughlin D.J."/>
            <person name="Morgenstern I."/>
            <person name="Morin E."/>
            <person name="Murat C."/>
            <person name="Nagy L.G."/>
            <person name="Nolan M."/>
            <person name="Ohm R.A."/>
            <person name="Patyshakuliyeva A."/>
            <person name="Rokas A."/>
            <person name="Ruiz-Duenas F.J."/>
            <person name="Sabat G."/>
            <person name="Salamov A."/>
            <person name="Samejima M."/>
            <person name="Schmutz J."/>
            <person name="Slot J.C."/>
            <person name="St John F."/>
            <person name="Stenlid J."/>
            <person name="Sun H."/>
            <person name="Sun S."/>
            <person name="Syed K."/>
            <person name="Tsang A."/>
            <person name="Wiebenga A."/>
            <person name="Young D."/>
            <person name="Pisabarro A."/>
            <person name="Eastwood D.C."/>
            <person name="Martin F."/>
            <person name="Cullen D."/>
            <person name="Grigoriev I.V."/>
            <person name="Hibbett D.S."/>
        </authorList>
    </citation>
    <scope>NUCLEOTIDE SEQUENCE</scope>
    <source>
        <strain evidence="5">FP-58527</strain>
    </source>
</reference>
<dbReference type="Gene3D" id="1.25.40.10">
    <property type="entry name" value="Tetratricopeptide repeat domain"/>
    <property type="match status" value="2"/>
</dbReference>
<dbReference type="HOGENOM" id="CLU_001305_5_1_1"/>
<dbReference type="STRING" id="743788.S8FGW7"/>
<evidence type="ECO:0000256" key="2">
    <source>
        <dbReference type="SAM" id="MobiDB-lite"/>
    </source>
</evidence>
<gene>
    <name evidence="4" type="ORF">FOMPIDRAFT_1122185</name>
</gene>
<feature type="compositionally biased region" description="Basic and acidic residues" evidence="2">
    <location>
        <begin position="497"/>
        <end position="506"/>
    </location>
</feature>
<name>S8FGW7_FOMSC</name>
<dbReference type="AlphaFoldDB" id="S8FGW7"/>
<feature type="non-terminal residue" evidence="4">
    <location>
        <position position="1"/>
    </location>
</feature>
<evidence type="ECO:0000313" key="4">
    <source>
        <dbReference type="EMBL" id="EPT00656.1"/>
    </source>
</evidence>
<feature type="domain" description="CHAT" evidence="3">
    <location>
        <begin position="630"/>
        <end position="914"/>
    </location>
</feature>
<dbReference type="SUPFAM" id="SSF48452">
    <property type="entry name" value="TPR-like"/>
    <property type="match status" value="1"/>
</dbReference>
<dbReference type="InParanoid" id="S8FGW7"/>
<dbReference type="Proteomes" id="UP000015241">
    <property type="component" value="Unassembled WGS sequence"/>
</dbReference>
<feature type="region of interest" description="Disordered" evidence="2">
    <location>
        <begin position="485"/>
        <end position="506"/>
    </location>
</feature>
<dbReference type="EMBL" id="KE504147">
    <property type="protein sequence ID" value="EPT00656.1"/>
    <property type="molecule type" value="Genomic_DNA"/>
</dbReference>
<organism evidence="4 5">
    <name type="scientific">Fomitopsis schrenkii</name>
    <name type="common">Brown rot fungus</name>
    <dbReference type="NCBI Taxonomy" id="2126942"/>
    <lineage>
        <taxon>Eukaryota</taxon>
        <taxon>Fungi</taxon>
        <taxon>Dikarya</taxon>
        <taxon>Basidiomycota</taxon>
        <taxon>Agaricomycotina</taxon>
        <taxon>Agaricomycetes</taxon>
        <taxon>Polyporales</taxon>
        <taxon>Fomitopsis</taxon>
    </lineage>
</organism>
<dbReference type="PROSITE" id="PS50005">
    <property type="entry name" value="TPR"/>
    <property type="match status" value="1"/>
</dbReference>
<protein>
    <recommendedName>
        <fullName evidence="3">CHAT domain-containing protein</fullName>
    </recommendedName>
</protein>
<dbReference type="InterPro" id="IPR019734">
    <property type="entry name" value="TPR_rpt"/>
</dbReference>
<keyword evidence="1" id="KW-0802">TPR repeat</keyword>
<keyword evidence="5" id="KW-1185">Reference proteome</keyword>
<dbReference type="OrthoDB" id="3261813at2759"/>
<dbReference type="InterPro" id="IPR011990">
    <property type="entry name" value="TPR-like_helical_dom_sf"/>
</dbReference>
<dbReference type="InterPro" id="IPR024983">
    <property type="entry name" value="CHAT_dom"/>
</dbReference>